<evidence type="ECO:0000313" key="2">
    <source>
        <dbReference type="Proteomes" id="UP000006135"/>
    </source>
</evidence>
<protein>
    <recommendedName>
        <fullName evidence="3">Sel1 domain protein repeat-containing protein</fullName>
    </recommendedName>
</protein>
<dbReference type="AlphaFoldDB" id="F9ZUH8"/>
<gene>
    <name evidence="1" type="ordered locus">Atc_m096</name>
</gene>
<dbReference type="InterPro" id="IPR006597">
    <property type="entry name" value="Sel1-like"/>
</dbReference>
<organism evidence="1 2">
    <name type="scientific">Acidithiobacillus caldus (strain SM-1)</name>
    <dbReference type="NCBI Taxonomy" id="990288"/>
    <lineage>
        <taxon>Bacteria</taxon>
        <taxon>Pseudomonadati</taxon>
        <taxon>Pseudomonadota</taxon>
        <taxon>Acidithiobacillia</taxon>
        <taxon>Acidithiobacillales</taxon>
        <taxon>Acidithiobacillaceae</taxon>
        <taxon>Acidithiobacillus</taxon>
    </lineage>
</organism>
<dbReference type="Proteomes" id="UP000006135">
    <property type="component" value="Plasmid megaplasmid"/>
</dbReference>
<dbReference type="EMBL" id="CP002574">
    <property type="protein sequence ID" value="AEK59627.1"/>
    <property type="molecule type" value="Genomic_DNA"/>
</dbReference>
<dbReference type="SUPFAM" id="SSF81901">
    <property type="entry name" value="HCP-like"/>
    <property type="match status" value="1"/>
</dbReference>
<dbReference type="Pfam" id="PF08238">
    <property type="entry name" value="Sel1"/>
    <property type="match status" value="1"/>
</dbReference>
<evidence type="ECO:0000313" key="1">
    <source>
        <dbReference type="EMBL" id="AEK59627.1"/>
    </source>
</evidence>
<proteinExistence type="predicted"/>
<name>F9ZUH8_ACICS</name>
<keyword evidence="1" id="KW-0614">Plasmid</keyword>
<reference evidence="1 2" key="1">
    <citation type="journal article" date="2011" name="J. Genet. Genomics">
        <title>Unraveling the Acidithiobacillus caldus complete genome and its central metabolisms for carbon assimilation.</title>
        <authorList>
            <person name="You X.Y."/>
            <person name="Guo X."/>
            <person name="Zheng H.J."/>
            <person name="Zhang M.J."/>
            <person name="Liu L.J."/>
            <person name="Zhu Y.Q."/>
            <person name="Zhu B."/>
            <person name="Wang S.Y."/>
            <person name="Zhao G.P."/>
            <person name="Poetsch A."/>
            <person name="Jiang C.Y."/>
            <person name="Liu S.J."/>
        </authorList>
    </citation>
    <scope>NUCLEOTIDE SEQUENCE [LARGE SCALE GENOMIC DNA]</scope>
    <source>
        <strain evidence="1 2">SM-1</strain>
        <plasmid evidence="2">Plasmid megaplasmid</plasmid>
    </source>
</reference>
<dbReference type="HOGENOM" id="CLU_3148307_0_0_6"/>
<dbReference type="Gene3D" id="1.25.40.10">
    <property type="entry name" value="Tetratricopeptide repeat domain"/>
    <property type="match status" value="1"/>
</dbReference>
<evidence type="ECO:0008006" key="3">
    <source>
        <dbReference type="Google" id="ProtNLM"/>
    </source>
</evidence>
<accession>F9ZUH8</accession>
<dbReference type="InterPro" id="IPR011990">
    <property type="entry name" value="TPR-like_helical_dom_sf"/>
</dbReference>
<geneLocation type="plasmid" evidence="1 2">
    <name>megaplasmid</name>
</geneLocation>
<dbReference type="KEGG" id="acu:Atc_m096"/>
<keyword evidence="2" id="KW-1185">Reference proteome</keyword>
<sequence>MYANGQGVDKNNKAAIYWWQKAAAQGGEYGNIARHNITIVEHNNSEQG</sequence>
<dbReference type="OrthoDB" id="6114904at2"/>